<evidence type="ECO:0000313" key="6">
    <source>
        <dbReference type="EMBL" id="CAE7242072.1"/>
    </source>
</evidence>
<evidence type="ECO:0000256" key="1">
    <source>
        <dbReference type="ARBA" id="ARBA00004141"/>
    </source>
</evidence>
<dbReference type="GO" id="GO:0015144">
    <property type="term" value="F:carbohydrate transmembrane transporter activity"/>
    <property type="evidence" value="ECO:0007669"/>
    <property type="project" value="InterPro"/>
</dbReference>
<keyword evidence="7" id="KW-1185">Reference proteome</keyword>
<dbReference type="InterPro" id="IPR010651">
    <property type="entry name" value="Sugar_transport"/>
</dbReference>
<name>A0A812L6V1_9DINO</name>
<sequence length="406" mass="42628">MEKPVALLLALSAMFLWGSWANTLLLSRTRFELYFFDYVLGHLLAGCLLLQDAAPSLQAAAGDASGIVVFVISALAGVLFAVGSLLAVASIDLAGMALPTIILLGVEMALGVPFLLFVEGWGSAEHVLLSFAGVLAVLVATLLDGWCHWNLQKDGASEEQRDPPPCFGCISSQFSSLSFWSFRATSVAAGSFARSLNSTAVTFLTHGSALPISSIGSQQVLTVSGGWANARAVKRGNLGLTFAAIGGFCFALWPCISSCVEGQTQWGNAFATQLNASAFFFVYAVGALLAALLLLPPLCRWPLHSGVSLSFWSSYLELRAWNHFLGLAGGFAHGCGSMLSLQAGRALGNTVALSITRCQPLVCATWAVLIWGEMQGAGRKTGCLFASMLLAFTAAVVLFLLAGLSG</sequence>
<keyword evidence="4 5" id="KW-0472">Membrane</keyword>
<dbReference type="PANTHER" id="PTHR16119">
    <property type="entry name" value="TRANSMEMBRANE PROTEIN 144"/>
    <property type="match status" value="1"/>
</dbReference>
<comment type="subcellular location">
    <subcellularLocation>
        <location evidence="1">Membrane</location>
        <topology evidence="1">Multi-pass membrane protein</topology>
    </subcellularLocation>
</comment>
<keyword evidence="3 5" id="KW-1133">Transmembrane helix</keyword>
<evidence type="ECO:0000256" key="5">
    <source>
        <dbReference type="SAM" id="Phobius"/>
    </source>
</evidence>
<reference evidence="6" key="1">
    <citation type="submission" date="2021-02" db="EMBL/GenBank/DDBJ databases">
        <authorList>
            <person name="Dougan E. K."/>
            <person name="Rhodes N."/>
            <person name="Thang M."/>
            <person name="Chan C."/>
        </authorList>
    </citation>
    <scope>NUCLEOTIDE SEQUENCE</scope>
</reference>
<feature type="transmembrane region" description="Helical" evidence="5">
    <location>
        <begin position="67"/>
        <end position="89"/>
    </location>
</feature>
<dbReference type="GO" id="GO:0016020">
    <property type="term" value="C:membrane"/>
    <property type="evidence" value="ECO:0007669"/>
    <property type="project" value="UniProtKB-SubCell"/>
</dbReference>
<accession>A0A812L6V1</accession>
<proteinExistence type="predicted"/>
<keyword evidence="2 5" id="KW-0812">Transmembrane</keyword>
<evidence type="ECO:0000256" key="2">
    <source>
        <dbReference type="ARBA" id="ARBA00022692"/>
    </source>
</evidence>
<organism evidence="6 7">
    <name type="scientific">Symbiodinium necroappetens</name>
    <dbReference type="NCBI Taxonomy" id="1628268"/>
    <lineage>
        <taxon>Eukaryota</taxon>
        <taxon>Sar</taxon>
        <taxon>Alveolata</taxon>
        <taxon>Dinophyceae</taxon>
        <taxon>Suessiales</taxon>
        <taxon>Symbiodiniaceae</taxon>
        <taxon>Symbiodinium</taxon>
    </lineage>
</organism>
<dbReference type="PANTHER" id="PTHR16119:SF17">
    <property type="entry name" value="TRANSMEMBRANE PROTEIN 144"/>
    <property type="match status" value="1"/>
</dbReference>
<feature type="transmembrane region" description="Helical" evidence="5">
    <location>
        <begin position="127"/>
        <end position="147"/>
    </location>
</feature>
<evidence type="ECO:0000256" key="4">
    <source>
        <dbReference type="ARBA" id="ARBA00023136"/>
    </source>
</evidence>
<feature type="transmembrane region" description="Helical" evidence="5">
    <location>
        <begin position="101"/>
        <end position="121"/>
    </location>
</feature>
<feature type="transmembrane region" description="Helical" evidence="5">
    <location>
        <begin position="383"/>
        <end position="404"/>
    </location>
</feature>
<dbReference type="Pfam" id="PF07168">
    <property type="entry name" value="Ureide_permease"/>
    <property type="match status" value="1"/>
</dbReference>
<gene>
    <name evidence="6" type="primary">UPS1</name>
    <name evidence="6" type="ORF">SNEC2469_LOCUS4455</name>
</gene>
<evidence type="ECO:0000313" key="7">
    <source>
        <dbReference type="Proteomes" id="UP000601435"/>
    </source>
</evidence>
<protein>
    <submittedName>
        <fullName evidence="6">UPS1 protein</fullName>
    </submittedName>
</protein>
<evidence type="ECO:0000256" key="3">
    <source>
        <dbReference type="ARBA" id="ARBA00022989"/>
    </source>
</evidence>
<comment type="caution">
    <text evidence="6">The sequence shown here is derived from an EMBL/GenBank/DDBJ whole genome shotgun (WGS) entry which is preliminary data.</text>
</comment>
<dbReference type="AlphaFoldDB" id="A0A812L6V1"/>
<feature type="transmembrane region" description="Helical" evidence="5">
    <location>
        <begin position="276"/>
        <end position="299"/>
    </location>
</feature>
<dbReference type="InterPro" id="IPR009834">
    <property type="entry name" value="Ureide_permease"/>
</dbReference>
<dbReference type="Proteomes" id="UP000601435">
    <property type="component" value="Unassembled WGS sequence"/>
</dbReference>
<dbReference type="EMBL" id="CAJNJA010008982">
    <property type="protein sequence ID" value="CAE7242072.1"/>
    <property type="molecule type" value="Genomic_DNA"/>
</dbReference>
<dbReference type="OrthoDB" id="427304at2759"/>
<feature type="transmembrane region" description="Helical" evidence="5">
    <location>
        <begin position="238"/>
        <end position="256"/>
    </location>
</feature>